<evidence type="ECO:0000313" key="3">
    <source>
        <dbReference type="Proteomes" id="UP000701853"/>
    </source>
</evidence>
<name>A0A8J6A0B7_9ROSI</name>
<protein>
    <recommendedName>
        <fullName evidence="1">Reverse transcriptase domain-containing protein</fullName>
    </recommendedName>
</protein>
<keyword evidence="3" id="KW-1185">Reference proteome</keyword>
<feature type="domain" description="Reverse transcriptase" evidence="1">
    <location>
        <begin position="75"/>
        <end position="131"/>
    </location>
</feature>
<accession>A0A8J6A0B7</accession>
<dbReference type="InterPro" id="IPR053134">
    <property type="entry name" value="RNA-dir_DNA_polymerase"/>
</dbReference>
<dbReference type="PANTHER" id="PTHR24559">
    <property type="entry name" value="TRANSPOSON TY3-I GAG-POL POLYPROTEIN"/>
    <property type="match status" value="1"/>
</dbReference>
<dbReference type="PANTHER" id="PTHR24559:SF444">
    <property type="entry name" value="REVERSE TRANSCRIPTASE DOMAIN-CONTAINING PROTEIN"/>
    <property type="match status" value="1"/>
</dbReference>
<evidence type="ECO:0000313" key="2">
    <source>
        <dbReference type="EMBL" id="KAG8501244.1"/>
    </source>
</evidence>
<dbReference type="CDD" id="cd01647">
    <property type="entry name" value="RT_LTR"/>
    <property type="match status" value="1"/>
</dbReference>
<dbReference type="Gene3D" id="3.10.10.10">
    <property type="entry name" value="HIV Type 1 Reverse Transcriptase, subunit A, domain 1"/>
    <property type="match status" value="1"/>
</dbReference>
<dbReference type="FunFam" id="3.30.70.270:FF:000003">
    <property type="entry name" value="Transposon Ty3-G Gag-Pol polyprotein"/>
    <property type="match status" value="1"/>
</dbReference>
<dbReference type="Proteomes" id="UP000701853">
    <property type="component" value="Chromosome 2"/>
</dbReference>
<dbReference type="InterPro" id="IPR000477">
    <property type="entry name" value="RT_dom"/>
</dbReference>
<organism evidence="2 3">
    <name type="scientific">Gossypium anomalum</name>
    <dbReference type="NCBI Taxonomy" id="47600"/>
    <lineage>
        <taxon>Eukaryota</taxon>
        <taxon>Viridiplantae</taxon>
        <taxon>Streptophyta</taxon>
        <taxon>Embryophyta</taxon>
        <taxon>Tracheophyta</taxon>
        <taxon>Spermatophyta</taxon>
        <taxon>Magnoliopsida</taxon>
        <taxon>eudicotyledons</taxon>
        <taxon>Gunneridae</taxon>
        <taxon>Pentapetalae</taxon>
        <taxon>rosids</taxon>
        <taxon>malvids</taxon>
        <taxon>Malvales</taxon>
        <taxon>Malvaceae</taxon>
        <taxon>Malvoideae</taxon>
        <taxon>Gossypium</taxon>
    </lineage>
</organism>
<evidence type="ECO:0000259" key="1">
    <source>
        <dbReference type="Pfam" id="PF00078"/>
    </source>
</evidence>
<feature type="domain" description="Reverse transcriptase" evidence="1">
    <location>
        <begin position="2"/>
        <end position="64"/>
    </location>
</feature>
<comment type="caution">
    <text evidence="2">The sequence shown here is derived from an EMBL/GenBank/DDBJ whole genome shotgun (WGS) entry which is preliminary data.</text>
</comment>
<dbReference type="SUPFAM" id="SSF56672">
    <property type="entry name" value="DNA/RNA polymerases"/>
    <property type="match status" value="1"/>
</dbReference>
<gene>
    <name evidence="2" type="ORF">CXB51_003362</name>
</gene>
<dbReference type="InterPro" id="IPR043128">
    <property type="entry name" value="Rev_trsase/Diguanyl_cyclase"/>
</dbReference>
<sequence>MRLCIDYRQLKKVTMKNKYPLPRINDLFDQLRGATMFSNIDLRSGYYQLRVKEQDVPKIAFRTRYGHYEFLPYLDKFMVVFIDDILIYSSDESEHADYLRTILQTLRDKQLYAKFSKSEFWLKEVGFLGHIVSGDGIRVDPSKISTIVESKLPKNVTEVRSLLGLAGYYRRFVDSL</sequence>
<dbReference type="OrthoDB" id="1914518at2759"/>
<dbReference type="Pfam" id="PF00078">
    <property type="entry name" value="RVT_1"/>
    <property type="match status" value="2"/>
</dbReference>
<dbReference type="EMBL" id="JAHUZN010000002">
    <property type="protein sequence ID" value="KAG8501244.1"/>
    <property type="molecule type" value="Genomic_DNA"/>
</dbReference>
<dbReference type="AlphaFoldDB" id="A0A8J6A0B7"/>
<proteinExistence type="predicted"/>
<dbReference type="Gene3D" id="3.30.70.270">
    <property type="match status" value="3"/>
</dbReference>
<reference evidence="2 3" key="1">
    <citation type="journal article" date="2021" name="bioRxiv">
        <title>The Gossypium anomalum genome as a resource for cotton improvement and evolutionary analysis of hybrid incompatibility.</title>
        <authorList>
            <person name="Grover C.E."/>
            <person name="Yuan D."/>
            <person name="Arick M.A."/>
            <person name="Miller E.R."/>
            <person name="Hu G."/>
            <person name="Peterson D.G."/>
            <person name="Wendel J.F."/>
            <person name="Udall J.A."/>
        </authorList>
    </citation>
    <scope>NUCLEOTIDE SEQUENCE [LARGE SCALE GENOMIC DNA]</scope>
    <source>
        <strain evidence="2">JFW-Udall</strain>
        <tissue evidence="2">Leaf</tissue>
    </source>
</reference>
<dbReference type="InterPro" id="IPR043502">
    <property type="entry name" value="DNA/RNA_pol_sf"/>
</dbReference>